<dbReference type="EMBL" id="JSUQ01000011">
    <property type="protein sequence ID" value="KHQ52568.1"/>
    <property type="molecule type" value="Genomic_DNA"/>
</dbReference>
<dbReference type="RefSeq" id="WP_082024662.1">
    <property type="nucleotide sequence ID" value="NZ_JSUQ01000011.1"/>
</dbReference>
<reference evidence="4 5" key="1">
    <citation type="submission" date="2014-10" db="EMBL/GenBank/DDBJ databases">
        <title>Genome sequence of Ponticoccus sp. strain UMTAT08 isolated from clonal culture of toxic dinoflagellate Alexandrium tamiyavanichii.</title>
        <authorList>
            <person name="Gan H.Y."/>
            <person name="Muhd D.-D."/>
            <person name="Mohd Noor M.E."/>
            <person name="Yeong Y.S."/>
            <person name="Usup G."/>
        </authorList>
    </citation>
    <scope>NUCLEOTIDE SEQUENCE [LARGE SCALE GENOMIC DNA]</scope>
    <source>
        <strain evidence="4 5">UMTAT08</strain>
    </source>
</reference>
<feature type="signal peptide" evidence="2">
    <location>
        <begin position="1"/>
        <end position="26"/>
    </location>
</feature>
<keyword evidence="5" id="KW-1185">Reference proteome</keyword>
<dbReference type="AlphaFoldDB" id="A0A0B3S0T7"/>
<dbReference type="STRING" id="561184.SAMN05216376_10917"/>
<keyword evidence="2" id="KW-0732">Signal</keyword>
<dbReference type="InterPro" id="IPR014567">
    <property type="entry name" value="UCP031900"/>
</dbReference>
<dbReference type="InterPro" id="IPR027372">
    <property type="entry name" value="Phytase-like_dom"/>
</dbReference>
<protein>
    <submittedName>
        <fullName evidence="4">ABC-type cobalamin/Fe3+-siderophores transport system, ATPase component</fullName>
    </submittedName>
</protein>
<evidence type="ECO:0000259" key="3">
    <source>
        <dbReference type="Pfam" id="PF13449"/>
    </source>
</evidence>
<dbReference type="InterPro" id="IPR015943">
    <property type="entry name" value="WD40/YVTN_repeat-like_dom_sf"/>
</dbReference>
<feature type="domain" description="Phytase-like" evidence="3">
    <location>
        <begin position="47"/>
        <end position="284"/>
    </location>
</feature>
<dbReference type="PIRSF" id="PIRSF031900">
    <property type="entry name" value="UCP031900"/>
    <property type="match status" value="1"/>
</dbReference>
<dbReference type="SUPFAM" id="SSF101898">
    <property type="entry name" value="NHL repeat"/>
    <property type="match status" value="1"/>
</dbReference>
<dbReference type="PATRIC" id="fig|1515334.3.peg.3062"/>
<dbReference type="Pfam" id="PF13449">
    <property type="entry name" value="Phytase-like"/>
    <property type="match status" value="1"/>
</dbReference>
<feature type="region of interest" description="Disordered" evidence="1">
    <location>
        <begin position="86"/>
        <end position="106"/>
    </location>
</feature>
<dbReference type="OrthoDB" id="9798693at2"/>
<gene>
    <name evidence="4" type="ORF">OA50_03043</name>
</gene>
<feature type="chain" id="PRO_5002098006" evidence="2">
    <location>
        <begin position="27"/>
        <end position="299"/>
    </location>
</feature>
<dbReference type="Gene3D" id="2.130.10.10">
    <property type="entry name" value="YVTN repeat-like/Quinoprotein amine dehydrogenase"/>
    <property type="match status" value="1"/>
</dbReference>
<accession>A0A0B3S0T7</accession>
<proteinExistence type="predicted"/>
<evidence type="ECO:0000256" key="1">
    <source>
        <dbReference type="SAM" id="MobiDB-lite"/>
    </source>
</evidence>
<evidence type="ECO:0000313" key="4">
    <source>
        <dbReference type="EMBL" id="KHQ52568.1"/>
    </source>
</evidence>
<evidence type="ECO:0000256" key="2">
    <source>
        <dbReference type="SAM" id="SignalP"/>
    </source>
</evidence>
<sequence length="299" mass="32970">MTRRLFRRLRALTLVCASLAGLGACAAEVGPKVQFTGHLDWPPGPHRMGGFSGLELSEDGTRFTAISDRGFIVTGRLHREGPKLTAIEEDTPGPLRNPQGAPVSGLEADSEGLAIGPDGRIHVSFEGHHRVSAYPSPDRSQPLPTPDAFAALQGNSGFEALAIDDKGHLYTLPERSGRLTRPFPVWRFDGSRWSQPFSIPRSGGFLPVGADFGPDGRFYLLEREFTGFAFRSRVRRFVITGDRIAGEETLLETPRHRHGNLEGLAVWRDATGAIRLTMLSDDNFKSFLRSEFVEYRVTD</sequence>
<dbReference type="Proteomes" id="UP000030960">
    <property type="component" value="Unassembled WGS sequence"/>
</dbReference>
<comment type="caution">
    <text evidence="4">The sequence shown here is derived from an EMBL/GenBank/DDBJ whole genome shotgun (WGS) entry which is preliminary data.</text>
</comment>
<evidence type="ECO:0000313" key="5">
    <source>
        <dbReference type="Proteomes" id="UP000030960"/>
    </source>
</evidence>
<name>A0A0B3S0T7_9RHOB</name>
<organism evidence="4 5">
    <name type="scientific">Mameliella alba</name>
    <dbReference type="NCBI Taxonomy" id="561184"/>
    <lineage>
        <taxon>Bacteria</taxon>
        <taxon>Pseudomonadati</taxon>
        <taxon>Pseudomonadota</taxon>
        <taxon>Alphaproteobacteria</taxon>
        <taxon>Rhodobacterales</taxon>
        <taxon>Roseobacteraceae</taxon>
        <taxon>Mameliella</taxon>
    </lineage>
</organism>
<dbReference type="PROSITE" id="PS51257">
    <property type="entry name" value="PROKAR_LIPOPROTEIN"/>
    <property type="match status" value="1"/>
</dbReference>